<evidence type="ECO:0000313" key="5">
    <source>
        <dbReference type="Proteomes" id="UP000192220"/>
    </source>
</evidence>
<dbReference type="PANTHER" id="PTHR11412">
    <property type="entry name" value="MACROGLOBULIN / COMPLEMENT"/>
    <property type="match status" value="1"/>
</dbReference>
<dbReference type="InterPro" id="IPR014756">
    <property type="entry name" value="Ig_E-set"/>
</dbReference>
<dbReference type="InParanoid" id="A0A2I4CQ83"/>
<dbReference type="Pfam" id="PF07703">
    <property type="entry name" value="A2M_BRD"/>
    <property type="match status" value="1"/>
</dbReference>
<dbReference type="InterPro" id="IPR008930">
    <property type="entry name" value="Terpenoid_cyclase/PrenylTrfase"/>
</dbReference>
<evidence type="ECO:0000256" key="3">
    <source>
        <dbReference type="ARBA" id="ARBA00022900"/>
    </source>
</evidence>
<keyword evidence="5" id="KW-1185">Reference proteome</keyword>
<reference evidence="6" key="1">
    <citation type="submission" date="2025-08" db="UniProtKB">
        <authorList>
            <consortium name="RefSeq"/>
        </authorList>
    </citation>
    <scope>IDENTIFICATION</scope>
</reference>
<evidence type="ECO:0000313" key="6">
    <source>
        <dbReference type="RefSeq" id="XP_013882147.1"/>
    </source>
</evidence>
<accession>A0A2I4CQ83</accession>
<dbReference type="GO" id="GO:0005615">
    <property type="term" value="C:extracellular space"/>
    <property type="evidence" value="ECO:0007669"/>
    <property type="project" value="InterPro"/>
</dbReference>
<dbReference type="SUPFAM" id="SSF81296">
    <property type="entry name" value="E set domains"/>
    <property type="match status" value="1"/>
</dbReference>
<name>A0A2I4CQ83_AUSLI</name>
<dbReference type="OrthoDB" id="9998011at2759"/>
<dbReference type="Gene3D" id="2.20.130.20">
    <property type="match status" value="1"/>
</dbReference>
<dbReference type="STRING" id="52670.A0A2I4CQ83"/>
<evidence type="ECO:0000256" key="2">
    <source>
        <dbReference type="ARBA" id="ARBA00022690"/>
    </source>
</evidence>
<keyword evidence="3" id="KW-0722">Serine protease inhibitor</keyword>
<dbReference type="InterPro" id="IPR050473">
    <property type="entry name" value="A2M/Complement_sys"/>
</dbReference>
<dbReference type="Pfam" id="PF00207">
    <property type="entry name" value="A2M"/>
    <property type="match status" value="1"/>
</dbReference>
<dbReference type="InterPro" id="IPR011625">
    <property type="entry name" value="A2M_N_BRD"/>
</dbReference>
<comment type="similarity">
    <text evidence="1">Belongs to the protease inhibitor I39 (alpha-2-macroglobulin) family.</text>
</comment>
<dbReference type="Pfam" id="PF07678">
    <property type="entry name" value="TED_complement"/>
    <property type="match status" value="1"/>
</dbReference>
<keyword evidence="2" id="KW-0646">Protease inhibitor</keyword>
<dbReference type="Proteomes" id="UP000192220">
    <property type="component" value="Unplaced"/>
</dbReference>
<dbReference type="AlphaFoldDB" id="A0A2I4CQ83"/>
<dbReference type="GeneID" id="106530955"/>
<dbReference type="Gene3D" id="2.60.40.10">
    <property type="entry name" value="Immunoglobulins"/>
    <property type="match status" value="1"/>
</dbReference>
<dbReference type="InterPro" id="IPR011626">
    <property type="entry name" value="Alpha-macroglobulin_TED"/>
</dbReference>
<dbReference type="RefSeq" id="XP_013882147.1">
    <property type="nucleotide sequence ID" value="XM_014026693.1"/>
</dbReference>
<dbReference type="SUPFAM" id="SSF48239">
    <property type="entry name" value="Terpenoid cyclases/Protein prenyltransferases"/>
    <property type="match status" value="1"/>
</dbReference>
<gene>
    <name evidence="6" type="primary">LOC106530955</name>
</gene>
<dbReference type="GO" id="GO:0007399">
    <property type="term" value="P:nervous system development"/>
    <property type="evidence" value="ECO:0007669"/>
    <property type="project" value="UniProtKB-ARBA"/>
</dbReference>
<dbReference type="SMART" id="SM01360">
    <property type="entry name" value="A2M"/>
    <property type="match status" value="1"/>
</dbReference>
<dbReference type="Gene3D" id="1.50.10.20">
    <property type="match status" value="1"/>
</dbReference>
<protein>
    <submittedName>
        <fullName evidence="6">Murinoglobulin-1</fullName>
    </submittedName>
</protein>
<dbReference type="InterPro" id="IPR001599">
    <property type="entry name" value="Macroglobln_a2"/>
</dbReference>
<feature type="domain" description="Alpha-2-macroglobulin" evidence="4">
    <location>
        <begin position="208"/>
        <end position="297"/>
    </location>
</feature>
<dbReference type="KEGG" id="alim:106530955"/>
<sequence>PDFTPFIQVVAYVVLSCDKVLSHSAKFNTEKCFKNKVSAKFAPSKALPGEETKLCLKADPNSLCGVSVTEPNVLSRFSEQILDKVLDLLPLKETNFIPSELEDTVECIHVRPKRDTALAVTNQERHDANSVFENEGLQLISNLVTQNPVGLRLKRKRYHQAFWLRQNKEKNQEKKSQDWDDIPDPGRIPYSCNHNEHLEPAQTLSTATWIFDLVEVGEHGEKCVTYKAPETINTWETEIYCLSPHSFGLASRTSFRVFRPFSLDFTLPSSLVLGESVVLKATVINYLHSSIKVKMTPSASLAFTHIAKDSYVELIILIMSFKGSLCCFFNLLKNPVVMKSLSCLREYVDDLSNVYTTALLAYVFTLAGDTETRTKLLEHLDSVAKREGDLLYWSLSSKKSSSLNVETTSYVLLARLSSSVSTASDLTCASSIVRWLIGQQNYHGGFFSTQVLCSLKSCILHPNLMLLFICM</sequence>
<dbReference type="GO" id="GO:0004867">
    <property type="term" value="F:serine-type endopeptidase inhibitor activity"/>
    <property type="evidence" value="ECO:0007669"/>
    <property type="project" value="UniProtKB-KW"/>
</dbReference>
<evidence type="ECO:0000256" key="1">
    <source>
        <dbReference type="ARBA" id="ARBA00010952"/>
    </source>
</evidence>
<dbReference type="PANTHER" id="PTHR11412:SF150">
    <property type="entry name" value="ALPHA-2-MACROGLOBULIN-RELATED"/>
    <property type="match status" value="1"/>
</dbReference>
<dbReference type="InterPro" id="IPR013783">
    <property type="entry name" value="Ig-like_fold"/>
</dbReference>
<organism evidence="5 6">
    <name type="scientific">Austrofundulus limnaeus</name>
    <name type="common">Annual killifish</name>
    <dbReference type="NCBI Taxonomy" id="52670"/>
    <lineage>
        <taxon>Eukaryota</taxon>
        <taxon>Metazoa</taxon>
        <taxon>Chordata</taxon>
        <taxon>Craniata</taxon>
        <taxon>Vertebrata</taxon>
        <taxon>Euteleostomi</taxon>
        <taxon>Actinopterygii</taxon>
        <taxon>Neopterygii</taxon>
        <taxon>Teleostei</taxon>
        <taxon>Neoteleostei</taxon>
        <taxon>Acanthomorphata</taxon>
        <taxon>Ovalentaria</taxon>
        <taxon>Atherinomorphae</taxon>
        <taxon>Cyprinodontiformes</taxon>
        <taxon>Rivulidae</taxon>
        <taxon>Austrofundulus</taxon>
    </lineage>
</organism>
<proteinExistence type="inferred from homology"/>
<evidence type="ECO:0000259" key="4">
    <source>
        <dbReference type="SMART" id="SM01360"/>
    </source>
</evidence>
<feature type="non-terminal residue" evidence="6">
    <location>
        <position position="1"/>
    </location>
</feature>